<dbReference type="EMBL" id="JAAGAA010000006">
    <property type="protein sequence ID" value="NDV12794.1"/>
    <property type="molecule type" value="Genomic_DNA"/>
</dbReference>
<proteinExistence type="predicted"/>
<evidence type="ECO:0008006" key="3">
    <source>
        <dbReference type="Google" id="ProtNLM"/>
    </source>
</evidence>
<comment type="caution">
    <text evidence="1">The sequence shown here is derived from an EMBL/GenBank/DDBJ whole genome shotgun (WGS) entry which is preliminary data.</text>
</comment>
<evidence type="ECO:0000313" key="1">
    <source>
        <dbReference type="EMBL" id="NDV12794.1"/>
    </source>
</evidence>
<keyword evidence="2" id="KW-1185">Reference proteome</keyword>
<organism evidence="1 2">
    <name type="scientific">Crenobacter caeni</name>
    <dbReference type="NCBI Taxonomy" id="2705474"/>
    <lineage>
        <taxon>Bacteria</taxon>
        <taxon>Pseudomonadati</taxon>
        <taxon>Pseudomonadota</taxon>
        <taxon>Betaproteobacteria</taxon>
        <taxon>Neisseriales</taxon>
        <taxon>Neisseriaceae</taxon>
        <taxon>Crenobacter</taxon>
    </lineage>
</organism>
<protein>
    <recommendedName>
        <fullName evidence="3">Flagellar protein FliT</fullName>
    </recommendedName>
</protein>
<dbReference type="RefSeq" id="WP_163316010.1">
    <property type="nucleotide sequence ID" value="NZ_JAAGAA010000006.1"/>
</dbReference>
<dbReference type="AlphaFoldDB" id="A0A6B2KRN1"/>
<dbReference type="Proteomes" id="UP000482578">
    <property type="component" value="Unassembled WGS sequence"/>
</dbReference>
<sequence>MQAPLDLKRVAQNVREAVHRCDWDALGRLDVELARRLSAGPGISDKVALEQACEAYRDAIVACRERASVLRAQMDGMAQAQTVQRAYAAFQEEEQ</sequence>
<accession>A0A6B2KRN1</accession>
<name>A0A6B2KRN1_9NEIS</name>
<evidence type="ECO:0000313" key="2">
    <source>
        <dbReference type="Proteomes" id="UP000482578"/>
    </source>
</evidence>
<gene>
    <name evidence="1" type="ORF">GZH52_08250</name>
</gene>
<reference evidence="1 2" key="1">
    <citation type="submission" date="2020-02" db="EMBL/GenBank/DDBJ databases">
        <authorList>
            <person name="Yang Z."/>
        </authorList>
    </citation>
    <scope>NUCLEOTIDE SEQUENCE [LARGE SCALE GENOMIC DNA]</scope>
    <source>
        <strain evidence="1 2">HX-7-9</strain>
    </source>
</reference>